<sequence length="64" mass="7013">FVVEKFLSFDSKHRGRTLCSGGEEQLQLSSLRASNPTISSKKRFISRDVISPTSFNSTAACTTS</sequence>
<feature type="non-terminal residue" evidence="1">
    <location>
        <position position="1"/>
    </location>
</feature>
<organism evidence="1 2">
    <name type="scientific">Linum tenue</name>
    <dbReference type="NCBI Taxonomy" id="586396"/>
    <lineage>
        <taxon>Eukaryota</taxon>
        <taxon>Viridiplantae</taxon>
        <taxon>Streptophyta</taxon>
        <taxon>Embryophyta</taxon>
        <taxon>Tracheophyta</taxon>
        <taxon>Spermatophyta</taxon>
        <taxon>Magnoliopsida</taxon>
        <taxon>eudicotyledons</taxon>
        <taxon>Gunneridae</taxon>
        <taxon>Pentapetalae</taxon>
        <taxon>rosids</taxon>
        <taxon>fabids</taxon>
        <taxon>Malpighiales</taxon>
        <taxon>Linaceae</taxon>
        <taxon>Linum</taxon>
    </lineage>
</organism>
<accession>A0AAV0NCY0</accession>
<gene>
    <name evidence="1" type="ORF">LITE_LOCUS32751</name>
</gene>
<dbReference type="AlphaFoldDB" id="A0AAV0NCY0"/>
<dbReference type="Proteomes" id="UP001154282">
    <property type="component" value="Unassembled WGS sequence"/>
</dbReference>
<evidence type="ECO:0000313" key="1">
    <source>
        <dbReference type="EMBL" id="CAI0456403.1"/>
    </source>
</evidence>
<reference evidence="1" key="1">
    <citation type="submission" date="2022-08" db="EMBL/GenBank/DDBJ databases">
        <authorList>
            <person name="Gutierrez-Valencia J."/>
        </authorList>
    </citation>
    <scope>NUCLEOTIDE SEQUENCE</scope>
</reference>
<comment type="caution">
    <text evidence="1">The sequence shown here is derived from an EMBL/GenBank/DDBJ whole genome shotgun (WGS) entry which is preliminary data.</text>
</comment>
<protein>
    <submittedName>
        <fullName evidence="1">Uncharacterized protein</fullName>
    </submittedName>
</protein>
<keyword evidence="2" id="KW-1185">Reference proteome</keyword>
<proteinExistence type="predicted"/>
<name>A0AAV0NCY0_9ROSI</name>
<dbReference type="EMBL" id="CAMGYJ010000008">
    <property type="protein sequence ID" value="CAI0456403.1"/>
    <property type="molecule type" value="Genomic_DNA"/>
</dbReference>
<evidence type="ECO:0000313" key="2">
    <source>
        <dbReference type="Proteomes" id="UP001154282"/>
    </source>
</evidence>